<dbReference type="Proteomes" id="UP001238450">
    <property type="component" value="Unassembled WGS sequence"/>
</dbReference>
<dbReference type="PROSITE" id="PS50818">
    <property type="entry name" value="INTEIN_C_TER"/>
    <property type="match status" value="1"/>
</dbReference>
<evidence type="ECO:0000313" key="1">
    <source>
        <dbReference type="EMBL" id="MDQ0418835.1"/>
    </source>
</evidence>
<organism evidence="1 2">
    <name type="scientific">Croceifilum oryzae</name>
    <dbReference type="NCBI Taxonomy" id="1553429"/>
    <lineage>
        <taxon>Bacteria</taxon>
        <taxon>Bacillati</taxon>
        <taxon>Bacillota</taxon>
        <taxon>Bacilli</taxon>
        <taxon>Bacillales</taxon>
        <taxon>Thermoactinomycetaceae</taxon>
        <taxon>Croceifilum</taxon>
    </lineage>
</organism>
<gene>
    <name evidence="1" type="ORF">J2Z48_003040</name>
</gene>
<evidence type="ECO:0008006" key="3">
    <source>
        <dbReference type="Google" id="ProtNLM"/>
    </source>
</evidence>
<name>A0AAJ1TH54_9BACL</name>
<evidence type="ECO:0000313" key="2">
    <source>
        <dbReference type="Proteomes" id="UP001238450"/>
    </source>
</evidence>
<accession>A0AAJ1TH54</accession>
<keyword evidence="2" id="KW-1185">Reference proteome</keyword>
<protein>
    <recommendedName>
        <fullName evidence="3">Intein C-terminal splicing domain-containing protein</fullName>
    </recommendedName>
</protein>
<dbReference type="AlphaFoldDB" id="A0AAJ1TH54"/>
<sequence>MYEIHIGGEVIQTTDEHPFWVVGEGWVRAKDLRKGDIFETDKGKKLPVDKIVKKKQKATVYNFKVKDFHTYYVSNLKVLTHNQCNLDDLRDISGSLDKISKYSDPDEFVRDAHRVLQENGFNVSKLDPTKSQRGEKFSVTGSGSPVSAIRSSMGGGRHGDVPYAVISTTDRGKTKVIWGSESNYRTSGNEKSSIYFLK</sequence>
<proteinExistence type="predicted"/>
<dbReference type="CDD" id="cd00081">
    <property type="entry name" value="Hint"/>
    <property type="match status" value="1"/>
</dbReference>
<dbReference type="EMBL" id="JAUSUV010000019">
    <property type="protein sequence ID" value="MDQ0418835.1"/>
    <property type="molecule type" value="Genomic_DNA"/>
</dbReference>
<dbReference type="SUPFAM" id="SSF51294">
    <property type="entry name" value="Hedgehog/intein (Hint) domain"/>
    <property type="match status" value="1"/>
</dbReference>
<reference evidence="1 2" key="1">
    <citation type="submission" date="2023-07" db="EMBL/GenBank/DDBJ databases">
        <title>Genomic Encyclopedia of Type Strains, Phase IV (KMG-IV): sequencing the most valuable type-strain genomes for metagenomic binning, comparative biology and taxonomic classification.</title>
        <authorList>
            <person name="Goeker M."/>
        </authorList>
    </citation>
    <scope>NUCLEOTIDE SEQUENCE [LARGE SCALE GENOMIC DNA]</scope>
    <source>
        <strain evidence="1 2">DSM 46876</strain>
    </source>
</reference>
<dbReference type="Pfam" id="PF07591">
    <property type="entry name" value="PT-HINT"/>
    <property type="match status" value="1"/>
</dbReference>
<comment type="caution">
    <text evidence="1">The sequence shown here is derived from an EMBL/GenBank/DDBJ whole genome shotgun (WGS) entry which is preliminary data.</text>
</comment>
<dbReference type="Gene3D" id="2.170.16.10">
    <property type="entry name" value="Hedgehog/Intein (Hint) domain"/>
    <property type="match status" value="1"/>
</dbReference>
<dbReference type="InterPro" id="IPR036844">
    <property type="entry name" value="Hint_dom_sf"/>
</dbReference>
<dbReference type="InterPro" id="IPR030934">
    <property type="entry name" value="Intein_C"/>
</dbReference>